<dbReference type="InterPro" id="IPR027417">
    <property type="entry name" value="P-loop_NTPase"/>
</dbReference>
<proteinExistence type="predicted"/>
<keyword evidence="2" id="KW-1185">Reference proteome</keyword>
<evidence type="ECO:0008006" key="3">
    <source>
        <dbReference type="Google" id="ProtNLM"/>
    </source>
</evidence>
<reference evidence="1" key="1">
    <citation type="journal article" date="2023" name="G3 (Bethesda)">
        <title>Whole genome assemblies of Zophobas morio and Tenebrio molitor.</title>
        <authorList>
            <person name="Kaur S."/>
            <person name="Stinson S.A."/>
            <person name="diCenzo G.C."/>
        </authorList>
    </citation>
    <scope>NUCLEOTIDE SEQUENCE</scope>
    <source>
        <strain evidence="1">QUZm001</strain>
    </source>
</reference>
<dbReference type="Proteomes" id="UP001168821">
    <property type="component" value="Unassembled WGS sequence"/>
</dbReference>
<evidence type="ECO:0000313" key="1">
    <source>
        <dbReference type="EMBL" id="KAJ3646243.1"/>
    </source>
</evidence>
<organism evidence="1 2">
    <name type="scientific">Zophobas morio</name>
    <dbReference type="NCBI Taxonomy" id="2755281"/>
    <lineage>
        <taxon>Eukaryota</taxon>
        <taxon>Metazoa</taxon>
        <taxon>Ecdysozoa</taxon>
        <taxon>Arthropoda</taxon>
        <taxon>Hexapoda</taxon>
        <taxon>Insecta</taxon>
        <taxon>Pterygota</taxon>
        <taxon>Neoptera</taxon>
        <taxon>Endopterygota</taxon>
        <taxon>Coleoptera</taxon>
        <taxon>Polyphaga</taxon>
        <taxon>Cucujiformia</taxon>
        <taxon>Tenebrionidae</taxon>
        <taxon>Zophobas</taxon>
    </lineage>
</organism>
<evidence type="ECO:0000313" key="2">
    <source>
        <dbReference type="Proteomes" id="UP001168821"/>
    </source>
</evidence>
<gene>
    <name evidence="1" type="ORF">Zmor_023838</name>
</gene>
<comment type="caution">
    <text evidence="1">The sequence shown here is derived from an EMBL/GenBank/DDBJ whole genome shotgun (WGS) entry which is preliminary data.</text>
</comment>
<dbReference type="EMBL" id="JALNTZ010000007">
    <property type="protein sequence ID" value="KAJ3646243.1"/>
    <property type="molecule type" value="Genomic_DNA"/>
</dbReference>
<sequence>MNSSTKLLVVLRDPVKRPISEFSQAIAKKPKMKTFEQLFFLNTSISSIMTCPRGRQTRDLLALPHSALEKLKLNYFIQYDHYSLIL</sequence>
<name>A0AA38HXM4_9CUCU</name>
<protein>
    <recommendedName>
        <fullName evidence="3">Sulfotransferase</fullName>
    </recommendedName>
</protein>
<dbReference type="AlphaFoldDB" id="A0AA38HXM4"/>
<dbReference type="Gene3D" id="3.40.50.300">
    <property type="entry name" value="P-loop containing nucleotide triphosphate hydrolases"/>
    <property type="match status" value="1"/>
</dbReference>
<accession>A0AA38HXM4</accession>